<name>A0ABY9D6G6_VITVI</name>
<accession>A0ABY9D6G6</accession>
<dbReference type="PANTHER" id="PTHR33437:SF2">
    <property type="entry name" value="OS06G0361200 PROTEIN"/>
    <property type="match status" value="1"/>
</dbReference>
<evidence type="ECO:0008006" key="4">
    <source>
        <dbReference type="Google" id="ProtNLM"/>
    </source>
</evidence>
<evidence type="ECO:0000256" key="1">
    <source>
        <dbReference type="SAM" id="MobiDB-lite"/>
    </source>
</evidence>
<evidence type="ECO:0000313" key="2">
    <source>
        <dbReference type="EMBL" id="WKA02934.1"/>
    </source>
</evidence>
<gene>
    <name evidence="2" type="ORF">VitviT2T_021080</name>
</gene>
<proteinExistence type="predicted"/>
<reference evidence="2 3" key="1">
    <citation type="journal article" date="2023" name="Hortic Res">
        <title>The complete reference genome for grapevine (Vitis vinifera L.) genetics and breeding.</title>
        <authorList>
            <person name="Shi X."/>
            <person name="Cao S."/>
            <person name="Wang X."/>
            <person name="Huang S."/>
            <person name="Wang Y."/>
            <person name="Liu Z."/>
            <person name="Liu W."/>
            <person name="Leng X."/>
            <person name="Peng Y."/>
            <person name="Wang N."/>
            <person name="Wang Y."/>
            <person name="Ma Z."/>
            <person name="Xu X."/>
            <person name="Zhang F."/>
            <person name="Xue H."/>
            <person name="Zhong H."/>
            <person name="Wang Y."/>
            <person name="Zhang K."/>
            <person name="Velt A."/>
            <person name="Avia K."/>
            <person name="Holtgrawe D."/>
            <person name="Grimplet J."/>
            <person name="Matus J.T."/>
            <person name="Ware D."/>
            <person name="Wu X."/>
            <person name="Wang H."/>
            <person name="Liu C."/>
            <person name="Fang Y."/>
            <person name="Rustenholz C."/>
            <person name="Cheng Z."/>
            <person name="Xiao H."/>
            <person name="Zhou Y."/>
        </authorList>
    </citation>
    <scope>NUCLEOTIDE SEQUENCE [LARGE SCALE GENOMIC DNA]</scope>
    <source>
        <strain evidence="3">cv. Pinot noir / PN40024</strain>
        <tissue evidence="2">Leaf</tissue>
    </source>
</reference>
<evidence type="ECO:0000313" key="3">
    <source>
        <dbReference type="Proteomes" id="UP001227230"/>
    </source>
</evidence>
<dbReference type="PANTHER" id="PTHR33437">
    <property type="entry name" value="OS06G0361200 PROTEIN"/>
    <property type="match status" value="1"/>
</dbReference>
<feature type="compositionally biased region" description="Low complexity" evidence="1">
    <location>
        <begin position="99"/>
        <end position="117"/>
    </location>
</feature>
<sequence>MAPKRTQVVHDNKGNNKIVIAQLTHDAVTGPMTRSKAKSTSSLSTKQTSEFTCLLKPVRTHDEYQPLITLASLGAKSHSPRSMGKLSSTLRDFGDKSPCSVTHANSSTSSYSGSPTRMSKEENYSNHSDSFTSPFSMTMPVMVTNTTSVEEQLAEMARAIAKVTKTVEEKDMQIASLINKLRHKYKMRVIELPECKRPEEMGRVNDPNYCHYHRIVSHPVEKCLVLKDFIMKLAKQERIHLDLNEVVESNHATVTFGSFDLVPLHIPLKRLGACASTIQHRSPKPK</sequence>
<organism evidence="2 3">
    <name type="scientific">Vitis vinifera</name>
    <name type="common">Grape</name>
    <dbReference type="NCBI Taxonomy" id="29760"/>
    <lineage>
        <taxon>Eukaryota</taxon>
        <taxon>Viridiplantae</taxon>
        <taxon>Streptophyta</taxon>
        <taxon>Embryophyta</taxon>
        <taxon>Tracheophyta</taxon>
        <taxon>Spermatophyta</taxon>
        <taxon>Magnoliopsida</taxon>
        <taxon>eudicotyledons</taxon>
        <taxon>Gunneridae</taxon>
        <taxon>Pentapetalae</taxon>
        <taxon>rosids</taxon>
        <taxon>Vitales</taxon>
        <taxon>Vitaceae</taxon>
        <taxon>Viteae</taxon>
        <taxon>Vitis</taxon>
    </lineage>
</organism>
<protein>
    <recommendedName>
        <fullName evidence="4">Retrotransposon gag protein</fullName>
    </recommendedName>
</protein>
<dbReference type="EMBL" id="CP126661">
    <property type="protein sequence ID" value="WKA02934.1"/>
    <property type="molecule type" value="Genomic_DNA"/>
</dbReference>
<keyword evidence="3" id="KW-1185">Reference proteome</keyword>
<feature type="region of interest" description="Disordered" evidence="1">
    <location>
        <begin position="77"/>
        <end position="131"/>
    </location>
</feature>
<dbReference type="Proteomes" id="UP001227230">
    <property type="component" value="Chromosome 14"/>
</dbReference>